<dbReference type="InterPro" id="IPR043128">
    <property type="entry name" value="Rev_trsase/Diguanyl_cyclase"/>
</dbReference>
<feature type="region of interest" description="Disordered" evidence="7">
    <location>
        <begin position="1"/>
        <end position="32"/>
    </location>
</feature>
<dbReference type="InterPro" id="IPR000477">
    <property type="entry name" value="RT_dom"/>
</dbReference>
<dbReference type="GO" id="GO:0016787">
    <property type="term" value="F:hydrolase activity"/>
    <property type="evidence" value="ECO:0007669"/>
    <property type="project" value="UniProtKB-KW"/>
</dbReference>
<keyword evidence="2" id="KW-0548">Nucleotidyltransferase</keyword>
<evidence type="ECO:0000313" key="10">
    <source>
        <dbReference type="EMBL" id="OWZ12192.1"/>
    </source>
</evidence>
<dbReference type="InterPro" id="IPR001584">
    <property type="entry name" value="Integrase_cat-core"/>
</dbReference>
<evidence type="ECO:0000256" key="1">
    <source>
        <dbReference type="ARBA" id="ARBA00022679"/>
    </source>
</evidence>
<dbReference type="InterPro" id="IPR043502">
    <property type="entry name" value="DNA/RNA_pol_sf"/>
</dbReference>
<comment type="caution">
    <text evidence="10">The sequence shown here is derived from an EMBL/GenBank/DDBJ whole genome shotgun (WGS) entry which is preliminary data.</text>
</comment>
<dbReference type="PANTHER" id="PTHR37984:SF5">
    <property type="entry name" value="PROTEIN NYNRIN-LIKE"/>
    <property type="match status" value="1"/>
</dbReference>
<dbReference type="PROSITE" id="PS50994">
    <property type="entry name" value="INTEGRASE"/>
    <property type="match status" value="1"/>
</dbReference>
<dbReference type="CDD" id="cd01647">
    <property type="entry name" value="RT_LTR"/>
    <property type="match status" value="1"/>
</dbReference>
<evidence type="ECO:0000256" key="6">
    <source>
        <dbReference type="ARBA" id="ARBA00022918"/>
    </source>
</evidence>
<evidence type="ECO:0000259" key="8">
    <source>
        <dbReference type="PROSITE" id="PS50013"/>
    </source>
</evidence>
<dbReference type="GO" id="GO:0015074">
    <property type="term" value="P:DNA integration"/>
    <property type="evidence" value="ECO:0007669"/>
    <property type="project" value="InterPro"/>
</dbReference>
<dbReference type="Proteomes" id="UP000198211">
    <property type="component" value="Unassembled WGS sequence"/>
</dbReference>
<evidence type="ECO:0000256" key="5">
    <source>
        <dbReference type="ARBA" id="ARBA00022801"/>
    </source>
</evidence>
<feature type="compositionally biased region" description="Polar residues" evidence="7">
    <location>
        <begin position="294"/>
        <end position="308"/>
    </location>
</feature>
<feature type="region of interest" description="Disordered" evidence="7">
    <location>
        <begin position="247"/>
        <end position="311"/>
    </location>
</feature>
<dbReference type="Gene3D" id="2.40.50.40">
    <property type="match status" value="1"/>
</dbReference>
<evidence type="ECO:0000256" key="4">
    <source>
        <dbReference type="ARBA" id="ARBA00022759"/>
    </source>
</evidence>
<proteinExistence type="predicted"/>
<evidence type="ECO:0000313" key="11">
    <source>
        <dbReference type="Proteomes" id="UP000198211"/>
    </source>
</evidence>
<name>A0A225W3Q4_9STRA</name>
<keyword evidence="4" id="KW-0255">Endonuclease</keyword>
<dbReference type="SUPFAM" id="SSF53098">
    <property type="entry name" value="Ribonuclease H-like"/>
    <property type="match status" value="1"/>
</dbReference>
<dbReference type="GO" id="GO:0003964">
    <property type="term" value="F:RNA-directed DNA polymerase activity"/>
    <property type="evidence" value="ECO:0007669"/>
    <property type="project" value="UniProtKB-KW"/>
</dbReference>
<dbReference type="CDD" id="cd09274">
    <property type="entry name" value="RNase_HI_RT_Ty3"/>
    <property type="match status" value="1"/>
</dbReference>
<dbReference type="Gene3D" id="3.30.420.10">
    <property type="entry name" value="Ribonuclease H-like superfamily/Ribonuclease H"/>
    <property type="match status" value="1"/>
</dbReference>
<keyword evidence="3" id="KW-0540">Nuclease</keyword>
<dbReference type="InterPro" id="IPR050951">
    <property type="entry name" value="Retrovirus_Pol_polyprotein"/>
</dbReference>
<dbReference type="GO" id="GO:0004519">
    <property type="term" value="F:endonuclease activity"/>
    <property type="evidence" value="ECO:0007669"/>
    <property type="project" value="UniProtKB-KW"/>
</dbReference>
<protein>
    <recommendedName>
        <fullName evidence="12">Reverse transcriptase</fullName>
    </recommendedName>
</protein>
<dbReference type="InterPro" id="IPR023780">
    <property type="entry name" value="Chromo_domain"/>
</dbReference>
<accession>A0A225W3Q4</accession>
<keyword evidence="1" id="KW-0808">Transferase</keyword>
<sequence length="1494" mass="169605">MKTRSGLATQVTPANQISTTNGTSTKRNETGPVTTITASVSKPAVPATSSSIMPPCVTDVSYSALVKWKRERQEYEDAIDARCSATDEDKLKVLRSIKNSFNRSLLKPLCKFEWGMTIEEVTEERIRSELYKIIGSVMNDDIIDVELLFDQELKMDLREADVKARVINYFMLCDDIILGNGLSNTFSTPNGIKAKCKFLKQYLEPVALRDAVDTHHCLVDSSSKTDERVLYQLVKDKALEQEKVFRLLSKRKQHPGEGSSKPRREARKGQRPGTNQNNNIRVVRNDAGEHRNIAATSKTGQKPGTNSKSKPRTGCFHCGKDHWLSQCPDLDGAAKETLLAERKAKKVPKANVISRKHVQLLQEQDTTVKPVKLDDAVESRAVGGALLTSTHAVDIRLTLNTAAGPVRCQDPKRCLIVESDEDEVLVGKALLSELGIDIEQQLKYLASQGTDDDDSFEKPDGIPPCKSSVGDVVMKVVDALVQDAIDRGIVDDYITSRLFKVVRKYGGWRRELGGDPPAKVPPLKIRVKANTNPYRCKVRQYSPSKSAFLEKFNKRLVDLGWVYENRERRWCCPALPVRKPNTDEFRQITEYRPLNAATEPIAGVMPSLEVALEHCKSKMFYAMFDFLKGVWQLPLSKCSQAFLSYMTDKGVFTPTRGALMLPYTFNLLWKWYFVNKCVIVWIDDLLVFADTQKELVDAIEAVLTKLDEHGLILNPKKSTVFLKEVRWCGRIINQHGVDHDPERIQRFVKCHCRLLQLNFSSSYSTILALLDLFKNDLMLHCQGLRKRSERPQIDLNTDERAAFETVKDLLGNSAILTYPDPSKQLIPLSDASDRGWGLVVSQVSDCKTDVPIHEQNHELLVCMGGSFTGSALNWSVIEKESFPIVHACDKLEYLLLRPQGFRLYCDHRKIIYLFCTSKELKRHVRSKLLRWPMKLLEYRYSIEHIEGVHNVWADLISRWGGKPLPAARIHSIKRITRSKRRRGGQQQSSVQSLRPLDQDGFVWPTIDEKGSVQALYHTPQGATLYENELWRLKGRIWIPHEARDLTQLLLVIAHCGRNGNRHGESCRPFVQHWWSQRNGEGFLLLCLHVKGGTVIPRPFSETHHTFERNATLHWDVLTLGDSFGSSRYVLILKDEATHFVDLVACDDPTSTVAVTAILDWYSRFGAPEVWVSDLGSRFKAKVIAELSRRLKGRQEFVLAYSPWKNGSIERVNRDILQVLEALALEFRVTLHDWPYLLPLAMSSINHSPVSSLANRAPIELFTGLPCPNTLDTVFFSDGKGRVATLNNPRPNTEKQLTALQESIVAMHKSVEAERKKQDKRYRARHHYEQDINFSVGDYVLRSRVDEKLHANKLRIMWVGPYRVIASTDYYFTVKHLVNGITMNVHPSHLKFYADDSLDVSEELLDHVASQGTLVAVKPIVEHRFNADMNAYEVKVKWLGLESIEDSWEALKTIGEDVPQLLLAYANDTNDDGLILATTRSTMPKKQNRSFHSER</sequence>
<dbReference type="Pfam" id="PF17917">
    <property type="entry name" value="RT_RNaseH"/>
    <property type="match status" value="1"/>
</dbReference>
<gene>
    <name evidence="10" type="ORF">PHMEG_00014683</name>
</gene>
<dbReference type="InterPro" id="IPR041373">
    <property type="entry name" value="RT_RNaseH"/>
</dbReference>
<dbReference type="PANTHER" id="PTHR37984">
    <property type="entry name" value="PROTEIN CBG26694"/>
    <property type="match status" value="1"/>
</dbReference>
<keyword evidence="6" id="KW-0695">RNA-directed DNA polymerase</keyword>
<dbReference type="Pfam" id="PF00385">
    <property type="entry name" value="Chromo"/>
    <property type="match status" value="1"/>
</dbReference>
<dbReference type="Gene3D" id="3.30.70.270">
    <property type="match status" value="1"/>
</dbReference>
<dbReference type="EMBL" id="NBNE01001913">
    <property type="protein sequence ID" value="OWZ12192.1"/>
    <property type="molecule type" value="Genomic_DNA"/>
</dbReference>
<evidence type="ECO:0000256" key="3">
    <source>
        <dbReference type="ARBA" id="ARBA00022722"/>
    </source>
</evidence>
<dbReference type="OrthoDB" id="123251at2759"/>
<dbReference type="InterPro" id="IPR016197">
    <property type="entry name" value="Chromo-like_dom_sf"/>
</dbReference>
<feature type="domain" description="Integrase catalytic" evidence="9">
    <location>
        <begin position="1094"/>
        <end position="1265"/>
    </location>
</feature>
<feature type="compositionally biased region" description="Basic and acidic residues" evidence="7">
    <location>
        <begin position="283"/>
        <end position="292"/>
    </location>
</feature>
<evidence type="ECO:0000256" key="7">
    <source>
        <dbReference type="SAM" id="MobiDB-lite"/>
    </source>
</evidence>
<reference evidence="11" key="1">
    <citation type="submission" date="2017-03" db="EMBL/GenBank/DDBJ databases">
        <title>Phytopthora megakarya and P. palmivora, two closely related causual agents of cacao black pod achieved similar genome size and gene model numbers by different mechanisms.</title>
        <authorList>
            <person name="Ali S."/>
            <person name="Shao J."/>
            <person name="Larry D.J."/>
            <person name="Kronmiller B."/>
            <person name="Shen D."/>
            <person name="Strem M.D."/>
            <person name="Melnick R.L."/>
            <person name="Guiltinan M.J."/>
            <person name="Tyler B.M."/>
            <person name="Meinhardt L.W."/>
            <person name="Bailey B.A."/>
        </authorList>
    </citation>
    <scope>NUCLEOTIDE SEQUENCE [LARGE SCALE GENOMIC DNA]</scope>
    <source>
        <strain evidence="11">zdho120</strain>
    </source>
</reference>
<dbReference type="SUPFAM" id="SSF56672">
    <property type="entry name" value="DNA/RNA polymerases"/>
    <property type="match status" value="1"/>
</dbReference>
<evidence type="ECO:0000256" key="2">
    <source>
        <dbReference type="ARBA" id="ARBA00022695"/>
    </source>
</evidence>
<keyword evidence="11" id="KW-1185">Reference proteome</keyword>
<evidence type="ECO:0000259" key="9">
    <source>
        <dbReference type="PROSITE" id="PS50994"/>
    </source>
</evidence>
<evidence type="ECO:0008006" key="12">
    <source>
        <dbReference type="Google" id="ProtNLM"/>
    </source>
</evidence>
<dbReference type="PROSITE" id="PS50013">
    <property type="entry name" value="CHROMO_2"/>
    <property type="match status" value="1"/>
</dbReference>
<keyword evidence="5" id="KW-0378">Hydrolase</keyword>
<dbReference type="SUPFAM" id="SSF54160">
    <property type="entry name" value="Chromo domain-like"/>
    <property type="match status" value="1"/>
</dbReference>
<dbReference type="InterPro" id="IPR012337">
    <property type="entry name" value="RNaseH-like_sf"/>
</dbReference>
<dbReference type="InterPro" id="IPR000953">
    <property type="entry name" value="Chromo/chromo_shadow_dom"/>
</dbReference>
<dbReference type="Gene3D" id="3.10.10.10">
    <property type="entry name" value="HIV Type 1 Reverse Transcriptase, subunit A, domain 1"/>
    <property type="match status" value="1"/>
</dbReference>
<feature type="domain" description="Chromo" evidence="8">
    <location>
        <begin position="1414"/>
        <end position="1464"/>
    </location>
</feature>
<dbReference type="Pfam" id="PF00078">
    <property type="entry name" value="RVT_1"/>
    <property type="match status" value="1"/>
</dbReference>
<dbReference type="GO" id="GO:0003676">
    <property type="term" value="F:nucleic acid binding"/>
    <property type="evidence" value="ECO:0007669"/>
    <property type="project" value="InterPro"/>
</dbReference>
<dbReference type="InterPro" id="IPR036397">
    <property type="entry name" value="RNaseH_sf"/>
</dbReference>
<organism evidence="10 11">
    <name type="scientific">Phytophthora megakarya</name>
    <dbReference type="NCBI Taxonomy" id="4795"/>
    <lineage>
        <taxon>Eukaryota</taxon>
        <taxon>Sar</taxon>
        <taxon>Stramenopiles</taxon>
        <taxon>Oomycota</taxon>
        <taxon>Peronosporomycetes</taxon>
        <taxon>Peronosporales</taxon>
        <taxon>Peronosporaceae</taxon>
        <taxon>Phytophthora</taxon>
    </lineage>
</organism>